<proteinExistence type="predicted"/>
<evidence type="ECO:0000313" key="3">
    <source>
        <dbReference type="Proteomes" id="UP000292423"/>
    </source>
</evidence>
<dbReference type="EMBL" id="SHKX01000014">
    <property type="protein sequence ID" value="RZU38199.1"/>
    <property type="molecule type" value="Genomic_DNA"/>
</dbReference>
<feature type="domain" description="TPM" evidence="1">
    <location>
        <begin position="21"/>
        <end position="142"/>
    </location>
</feature>
<comment type="caution">
    <text evidence="2">The sequence shown here is derived from an EMBL/GenBank/DDBJ whole genome shotgun (WGS) entry which is preliminary data.</text>
</comment>
<dbReference type="PANTHER" id="PTHR30373:SF8">
    <property type="entry name" value="BLL7265 PROTEIN"/>
    <property type="match status" value="1"/>
</dbReference>
<evidence type="ECO:0000259" key="1">
    <source>
        <dbReference type="Pfam" id="PF04536"/>
    </source>
</evidence>
<dbReference type="PANTHER" id="PTHR30373">
    <property type="entry name" value="UPF0603 PROTEIN YGCG"/>
    <property type="match status" value="1"/>
</dbReference>
<dbReference type="Pfam" id="PF04536">
    <property type="entry name" value="TPM_phosphatase"/>
    <property type="match status" value="1"/>
</dbReference>
<accession>A0A4Q7YNF3</accession>
<evidence type="ECO:0000313" key="2">
    <source>
        <dbReference type="EMBL" id="RZU38199.1"/>
    </source>
</evidence>
<sequence>MNWGRWFRHRRLGRLHLQHAFPRARLDAIEQAIRAGEAVHGGEVRFAVEGALDNHALRRDLSPRQRALDVFSLLRIWDTNDRNGVLIYVLLADQAVEILADRGIHARVGDDGWAAICRDMEAGFRAGDVEAAVTGGIRAVNALLQRHFPASGPRPNELPDVAVVL</sequence>
<gene>
    <name evidence="2" type="ORF">EV700_2777</name>
</gene>
<reference evidence="2 3" key="1">
    <citation type="submission" date="2019-02" db="EMBL/GenBank/DDBJ databases">
        <title>Genomic Encyclopedia of Type Strains, Phase IV (KMG-IV): sequencing the most valuable type-strain genomes for metagenomic binning, comparative biology and taxonomic classification.</title>
        <authorList>
            <person name="Goeker M."/>
        </authorList>
    </citation>
    <scope>NUCLEOTIDE SEQUENCE [LARGE SCALE GENOMIC DNA]</scope>
    <source>
        <strain evidence="2 3">DSM 105135</strain>
    </source>
</reference>
<dbReference type="OrthoDB" id="5683663at2"/>
<keyword evidence="3" id="KW-1185">Reference proteome</keyword>
<dbReference type="AlphaFoldDB" id="A0A4Q7YNF3"/>
<dbReference type="Proteomes" id="UP000292423">
    <property type="component" value="Unassembled WGS sequence"/>
</dbReference>
<name>A0A4Q7YNF3_9GAMM</name>
<dbReference type="RefSeq" id="WP_130414828.1">
    <property type="nucleotide sequence ID" value="NZ_SHKX01000014.1"/>
</dbReference>
<protein>
    <submittedName>
        <fullName evidence="2">TLP18.3/Psb32/MOLO-1 phosphatase superfamily protein</fullName>
    </submittedName>
</protein>
<organism evidence="2 3">
    <name type="scientific">Fluviicoccus keumensis</name>
    <dbReference type="NCBI Taxonomy" id="1435465"/>
    <lineage>
        <taxon>Bacteria</taxon>
        <taxon>Pseudomonadati</taxon>
        <taxon>Pseudomonadota</taxon>
        <taxon>Gammaproteobacteria</taxon>
        <taxon>Moraxellales</taxon>
        <taxon>Moraxellaceae</taxon>
        <taxon>Fluviicoccus</taxon>
    </lineage>
</organism>
<dbReference type="InterPro" id="IPR007621">
    <property type="entry name" value="TPM_dom"/>
</dbReference>
<dbReference type="Gene3D" id="3.10.310.50">
    <property type="match status" value="1"/>
</dbReference>